<organism evidence="11 12">
    <name type="scientific">Chelativorans intermedius</name>
    <dbReference type="NCBI Taxonomy" id="515947"/>
    <lineage>
        <taxon>Bacteria</taxon>
        <taxon>Pseudomonadati</taxon>
        <taxon>Pseudomonadota</taxon>
        <taxon>Alphaproteobacteria</taxon>
        <taxon>Hyphomicrobiales</taxon>
        <taxon>Phyllobacteriaceae</taxon>
        <taxon>Chelativorans</taxon>
    </lineage>
</organism>
<evidence type="ECO:0000256" key="3">
    <source>
        <dbReference type="ARBA" id="ARBA00022452"/>
    </source>
</evidence>
<evidence type="ECO:0000313" key="12">
    <source>
        <dbReference type="Proteomes" id="UP001589755"/>
    </source>
</evidence>
<protein>
    <recommendedName>
        <fullName evidence="10">Porin</fullName>
    </recommendedName>
</protein>
<accession>A0ABV6D4L9</accession>
<keyword evidence="9 10" id="KW-0998">Cell outer membrane</keyword>
<evidence type="ECO:0000256" key="1">
    <source>
        <dbReference type="ARBA" id="ARBA00009521"/>
    </source>
</evidence>
<feature type="signal peptide" evidence="10">
    <location>
        <begin position="1"/>
        <end position="22"/>
    </location>
</feature>
<keyword evidence="4 10" id="KW-0812">Transmembrane</keyword>
<comment type="function">
    <text evidence="10">Forms passive diffusion pores that allow small molecular weight hydrophilic materials across the outer membrane.</text>
</comment>
<dbReference type="InterPro" id="IPR003684">
    <property type="entry name" value="Porin_alphabac"/>
</dbReference>
<name>A0ABV6D4L9_9HYPH</name>
<comment type="similarity">
    <text evidence="1 10">Belongs to the alphaproteobacteria porin family.</text>
</comment>
<keyword evidence="3 10" id="KW-1134">Transmembrane beta strand</keyword>
<feature type="chain" id="PRO_5044995846" description="Porin" evidence="10">
    <location>
        <begin position="23"/>
        <end position="382"/>
    </location>
</feature>
<evidence type="ECO:0000256" key="4">
    <source>
        <dbReference type="ARBA" id="ARBA00022692"/>
    </source>
</evidence>
<evidence type="ECO:0000256" key="8">
    <source>
        <dbReference type="ARBA" id="ARBA00023136"/>
    </source>
</evidence>
<dbReference type="EMBL" id="JBHLXD010000005">
    <property type="protein sequence ID" value="MFC0207576.1"/>
    <property type="molecule type" value="Genomic_DNA"/>
</dbReference>
<evidence type="ECO:0000256" key="9">
    <source>
        <dbReference type="ARBA" id="ARBA00023237"/>
    </source>
</evidence>
<evidence type="ECO:0000256" key="6">
    <source>
        <dbReference type="ARBA" id="ARBA00023065"/>
    </source>
</evidence>
<comment type="domain">
    <text evidence="10">Consists of 16-stranded beta-barrel sheets, with large surface-exposed loops, that form a transmembrane pore at the center of each barrel. The pore is partially ocluded by a peptide loop that folds into the pore lumen.</text>
</comment>
<comment type="caution">
    <text evidence="11">The sequence shown here is derived from an EMBL/GenBank/DDBJ whole genome shotgun (WGS) entry which is preliminary data.</text>
</comment>
<keyword evidence="5 10" id="KW-0732">Signal</keyword>
<keyword evidence="12" id="KW-1185">Reference proteome</keyword>
<dbReference type="RefSeq" id="WP_261520718.1">
    <property type="nucleotide sequence ID" value="NZ_JAODNW010000014.1"/>
</dbReference>
<comment type="subcellular location">
    <subcellularLocation>
        <location evidence="10">Cell outer membrane</location>
        <topology evidence="10">Multi-pass membrane protein</topology>
    </subcellularLocation>
</comment>
<evidence type="ECO:0000256" key="10">
    <source>
        <dbReference type="RuleBase" id="RU364005"/>
    </source>
</evidence>
<dbReference type="Pfam" id="PF02530">
    <property type="entry name" value="Porin_2"/>
    <property type="match status" value="1"/>
</dbReference>
<evidence type="ECO:0000256" key="2">
    <source>
        <dbReference type="ARBA" id="ARBA00022448"/>
    </source>
</evidence>
<keyword evidence="2 10" id="KW-0813">Transport</keyword>
<proteinExistence type="inferred from homology"/>
<keyword evidence="7 10" id="KW-0626">Porin</keyword>
<evidence type="ECO:0000256" key="7">
    <source>
        <dbReference type="ARBA" id="ARBA00023114"/>
    </source>
</evidence>
<dbReference type="Proteomes" id="UP001589755">
    <property type="component" value="Unassembled WGS sequence"/>
</dbReference>
<evidence type="ECO:0000313" key="11">
    <source>
        <dbReference type="EMBL" id="MFC0207576.1"/>
    </source>
</evidence>
<keyword evidence="6 10" id="KW-0406">Ion transport</keyword>
<reference evidence="11 12" key="1">
    <citation type="submission" date="2024-09" db="EMBL/GenBank/DDBJ databases">
        <authorList>
            <person name="Sun Q."/>
            <person name="Mori K."/>
        </authorList>
    </citation>
    <scope>NUCLEOTIDE SEQUENCE [LARGE SCALE GENOMIC DNA]</scope>
    <source>
        <strain evidence="11 12">CCM 8543</strain>
    </source>
</reference>
<keyword evidence="8 10" id="KW-0472">Membrane</keyword>
<sequence>MNIKSLLIGSAAATVAATGAQAADPIFVPEPEPMEYVRVCDVYGAGFFYIPGTETCLKIGGYVRYEIGARGDFDGLLDDGGWAKLARATLTVDARSETEYGTLGGFIEIRADSTGGTVTKFPNTDFPYNVNEGNALSQGIDSGARVQQAIISLGGLSMGLSDTLYDAGLSGEFDQGGGDRVHFIRYTYDAANGFFVSLALEEADEDYDYAPNVVGNIGVVQGWGSINVWGAYDATAEEWAAKAIAKVNATEQLWFEAIGTYESGINFYSVDPFGGLGTGLASLDPVDPRVGAEWSAGGLVGYQVNPRFKASIGAQYFSKVGHDVGTTLFGGDVNAIRAGATFDYEIVENFNTKLAVNYTKFDTPDGRDPDQWHGFLRFDRNF</sequence>
<dbReference type="SUPFAM" id="SSF56935">
    <property type="entry name" value="Porins"/>
    <property type="match status" value="1"/>
</dbReference>
<evidence type="ECO:0000256" key="5">
    <source>
        <dbReference type="ARBA" id="ARBA00022729"/>
    </source>
</evidence>
<gene>
    <name evidence="11" type="ORF">ACFFJ2_04080</name>
</gene>